<proteinExistence type="predicted"/>
<evidence type="ECO:0000313" key="2">
    <source>
        <dbReference type="EMBL" id="GMR60248.1"/>
    </source>
</evidence>
<keyword evidence="3" id="KW-1185">Reference proteome</keyword>
<protein>
    <submittedName>
        <fullName evidence="2">Uncharacterized protein</fullName>
    </submittedName>
</protein>
<feature type="non-terminal residue" evidence="2">
    <location>
        <position position="1"/>
    </location>
</feature>
<dbReference type="Proteomes" id="UP001328107">
    <property type="component" value="Unassembled WGS sequence"/>
</dbReference>
<evidence type="ECO:0000256" key="1">
    <source>
        <dbReference type="SAM" id="Phobius"/>
    </source>
</evidence>
<name>A0AAN5DBU5_9BILA</name>
<organism evidence="2 3">
    <name type="scientific">Pristionchus mayeri</name>
    <dbReference type="NCBI Taxonomy" id="1317129"/>
    <lineage>
        <taxon>Eukaryota</taxon>
        <taxon>Metazoa</taxon>
        <taxon>Ecdysozoa</taxon>
        <taxon>Nematoda</taxon>
        <taxon>Chromadorea</taxon>
        <taxon>Rhabditida</taxon>
        <taxon>Rhabditina</taxon>
        <taxon>Diplogasteromorpha</taxon>
        <taxon>Diplogasteroidea</taxon>
        <taxon>Neodiplogasteridae</taxon>
        <taxon>Pristionchus</taxon>
    </lineage>
</organism>
<accession>A0AAN5DBU5</accession>
<evidence type="ECO:0000313" key="3">
    <source>
        <dbReference type="Proteomes" id="UP001328107"/>
    </source>
</evidence>
<dbReference type="AlphaFoldDB" id="A0AAN5DBU5"/>
<keyword evidence="1" id="KW-1133">Transmembrane helix</keyword>
<keyword evidence="1" id="KW-0472">Membrane</keyword>
<feature type="transmembrane region" description="Helical" evidence="1">
    <location>
        <begin position="32"/>
        <end position="57"/>
    </location>
</feature>
<keyword evidence="1" id="KW-0812">Transmembrane</keyword>
<sequence>RVGHELLEGVLVRVLLECRVRSLPLSRSSCSLTALLSSILGACVHLGTIVIGISTIFRLPRLLLSLLLLRRHLQGR</sequence>
<feature type="non-terminal residue" evidence="2">
    <location>
        <position position="76"/>
    </location>
</feature>
<gene>
    <name evidence="2" type="ORF">PMAYCL1PPCAC_30443</name>
</gene>
<dbReference type="EMBL" id="BTRK01000006">
    <property type="protein sequence ID" value="GMR60248.1"/>
    <property type="molecule type" value="Genomic_DNA"/>
</dbReference>
<reference evidence="3" key="1">
    <citation type="submission" date="2022-10" db="EMBL/GenBank/DDBJ databases">
        <title>Genome assembly of Pristionchus species.</title>
        <authorList>
            <person name="Yoshida K."/>
            <person name="Sommer R.J."/>
        </authorList>
    </citation>
    <scope>NUCLEOTIDE SEQUENCE [LARGE SCALE GENOMIC DNA]</scope>
    <source>
        <strain evidence="3">RS5460</strain>
    </source>
</reference>
<comment type="caution">
    <text evidence="2">The sequence shown here is derived from an EMBL/GenBank/DDBJ whole genome shotgun (WGS) entry which is preliminary data.</text>
</comment>